<dbReference type="InterPro" id="IPR018149">
    <property type="entry name" value="Lys-tRNA-synth_II_C"/>
</dbReference>
<dbReference type="PANTHER" id="PTHR42918:SF15">
    <property type="entry name" value="LYSINE--TRNA LIGASE, CHLOROPLASTIC_MITOCHONDRIAL"/>
    <property type="match status" value="1"/>
</dbReference>
<dbReference type="CDD" id="cd00775">
    <property type="entry name" value="LysRS_core"/>
    <property type="match status" value="1"/>
</dbReference>
<dbReference type="GO" id="GO:0042803">
    <property type="term" value="F:protein homodimerization activity"/>
    <property type="evidence" value="ECO:0007669"/>
    <property type="project" value="UniProtKB-ARBA"/>
</dbReference>
<dbReference type="PRINTS" id="PR00982">
    <property type="entry name" value="TRNASYNTHLYS"/>
</dbReference>
<accession>A0A318JIJ0</accession>
<dbReference type="FunFam" id="3.30.930.10:FF:000001">
    <property type="entry name" value="Lysine--tRNA ligase"/>
    <property type="match status" value="1"/>
</dbReference>
<evidence type="ECO:0000256" key="14">
    <source>
        <dbReference type="RuleBase" id="RU000336"/>
    </source>
</evidence>
<dbReference type="PANTHER" id="PTHR42918">
    <property type="entry name" value="LYSYL-TRNA SYNTHETASE"/>
    <property type="match status" value="1"/>
</dbReference>
<evidence type="ECO:0000256" key="4">
    <source>
        <dbReference type="ARBA" id="ARBA00022490"/>
    </source>
</evidence>
<dbReference type="GO" id="GO:0006430">
    <property type="term" value="P:lysyl-tRNA aminoacylation"/>
    <property type="evidence" value="ECO:0007669"/>
    <property type="project" value="UniProtKB-UniRule"/>
</dbReference>
<feature type="binding site" evidence="13">
    <location>
        <position position="421"/>
    </location>
    <ligand>
        <name>Mg(2+)</name>
        <dbReference type="ChEBI" id="CHEBI:18420"/>
        <label>1</label>
    </ligand>
</feature>
<dbReference type="CDD" id="cd04322">
    <property type="entry name" value="LysRS_N"/>
    <property type="match status" value="1"/>
</dbReference>
<dbReference type="GO" id="GO:0000287">
    <property type="term" value="F:magnesium ion binding"/>
    <property type="evidence" value="ECO:0007669"/>
    <property type="project" value="UniProtKB-UniRule"/>
</dbReference>
<reference evidence="16 17" key="1">
    <citation type="submission" date="2018-05" db="EMBL/GenBank/DDBJ databases">
        <title>Genomic Encyclopedia of Type Strains, Phase IV (KMG-IV): sequencing the most valuable type-strain genomes for metagenomic binning, comparative biology and taxonomic classification.</title>
        <authorList>
            <person name="Goeker M."/>
        </authorList>
    </citation>
    <scope>NUCLEOTIDE SEQUENCE [LARGE SCALE GENOMIC DNA]</scope>
    <source>
        <strain evidence="16 17">DSM 19792</strain>
    </source>
</reference>
<dbReference type="Pfam" id="PF00152">
    <property type="entry name" value="tRNA-synt_2"/>
    <property type="match status" value="1"/>
</dbReference>
<dbReference type="FunFam" id="2.40.50.140:FF:000024">
    <property type="entry name" value="Lysine--tRNA ligase"/>
    <property type="match status" value="1"/>
</dbReference>
<evidence type="ECO:0000256" key="1">
    <source>
        <dbReference type="ARBA" id="ARBA00004496"/>
    </source>
</evidence>
<dbReference type="InterPro" id="IPR002313">
    <property type="entry name" value="Lys-tRNA-ligase_II"/>
</dbReference>
<dbReference type="Pfam" id="PF01336">
    <property type="entry name" value="tRNA_anti-codon"/>
    <property type="match status" value="1"/>
</dbReference>
<name>A0A318JIJ0_9BURK</name>
<dbReference type="InterPro" id="IPR006195">
    <property type="entry name" value="aa-tRNA-synth_II"/>
</dbReference>
<dbReference type="PROSITE" id="PS50862">
    <property type="entry name" value="AA_TRNA_LIGASE_II"/>
    <property type="match status" value="1"/>
</dbReference>
<dbReference type="Gene3D" id="3.30.930.10">
    <property type="entry name" value="Bira Bifunctional Protein, Domain 2"/>
    <property type="match status" value="1"/>
</dbReference>
<dbReference type="Proteomes" id="UP000247792">
    <property type="component" value="Unassembled WGS sequence"/>
</dbReference>
<evidence type="ECO:0000259" key="15">
    <source>
        <dbReference type="PROSITE" id="PS50862"/>
    </source>
</evidence>
<sequence length="511" mass="57614">MSDINNTTAGELPVDENSIIAERRAKLDAIRSKGVAFPNDFRPQHKAAELAEKYSAMSREELEALNIEVSVAGRMMLKREAGKKAAFATLQDASGIKADGRIQLYVTTDKTGEAEMEAFRHYDLGDILGIEGVLFKTKTDELTVKVTTLRMLTKSLRPLPDKFHGLANQETKYRQRYVDLIMSEDTRRTFKARTAAMNSIRTFMNSNDFMEVETPMLHVIPGGAAAKPFITHHNALDMQMYLRIAPELYLKRLVVGGFDRVFEVNRNFRNEGVSPRHNPEFTMMEFYAAYVDYKWLMDFTEQVIRKAAEDAHGTAVLTYQGRELDLSKPFQRLTIVGAINKYAPGYTDEQLHDAEFIKKELLKFGVKPFATAGLGALQLALFEETAEAQLWDPTYIIDYPVEVSPLARASDTVTGITERFELFMTGREIANGFSELNDAEDQAARFQAQVAAKDAGDEEAMYYDADYIRALEYGLPPTGGCGIGIDRLMMLITDSPNIRDVILFPHLRRED</sequence>
<feature type="domain" description="Aminoacyl-transfer RNA synthetases class-II family profile" evidence="15">
    <location>
        <begin position="190"/>
        <end position="505"/>
    </location>
</feature>
<dbReference type="InterPro" id="IPR012340">
    <property type="entry name" value="NA-bd_OB-fold"/>
</dbReference>
<feature type="binding site" evidence="13">
    <location>
        <position position="428"/>
    </location>
    <ligand>
        <name>Mg(2+)</name>
        <dbReference type="ChEBI" id="CHEBI:18420"/>
        <label>2</label>
    </ligand>
</feature>
<dbReference type="GO" id="GO:0005829">
    <property type="term" value="C:cytosol"/>
    <property type="evidence" value="ECO:0007669"/>
    <property type="project" value="UniProtKB-ARBA"/>
</dbReference>
<proteinExistence type="inferred from homology"/>
<evidence type="ECO:0000256" key="10">
    <source>
        <dbReference type="ARBA" id="ARBA00022917"/>
    </source>
</evidence>
<keyword evidence="4 13" id="KW-0963">Cytoplasm</keyword>
<evidence type="ECO:0000256" key="11">
    <source>
        <dbReference type="ARBA" id="ARBA00023146"/>
    </source>
</evidence>
<dbReference type="EMBL" id="QJKB01000001">
    <property type="protein sequence ID" value="PXX47249.1"/>
    <property type="molecule type" value="Genomic_DNA"/>
</dbReference>
<dbReference type="InterPro" id="IPR004365">
    <property type="entry name" value="NA-bd_OB_tRNA"/>
</dbReference>
<dbReference type="AlphaFoldDB" id="A0A318JIJ0"/>
<evidence type="ECO:0000256" key="8">
    <source>
        <dbReference type="ARBA" id="ARBA00022840"/>
    </source>
</evidence>
<comment type="subcellular location">
    <subcellularLocation>
        <location evidence="1 13">Cytoplasm</location>
    </subcellularLocation>
</comment>
<protein>
    <recommendedName>
        <fullName evidence="13">Lysine--tRNA ligase</fullName>
        <ecNumber evidence="13">6.1.1.6</ecNumber>
    </recommendedName>
    <alternativeName>
        <fullName evidence="13">Lysyl-tRNA synthetase</fullName>
        <shortName evidence="13">LysRS</shortName>
    </alternativeName>
</protein>
<dbReference type="GO" id="GO:0005524">
    <property type="term" value="F:ATP binding"/>
    <property type="evidence" value="ECO:0007669"/>
    <property type="project" value="UniProtKB-UniRule"/>
</dbReference>
<evidence type="ECO:0000313" key="17">
    <source>
        <dbReference type="Proteomes" id="UP000247792"/>
    </source>
</evidence>
<dbReference type="InterPro" id="IPR004364">
    <property type="entry name" value="Aa-tRNA-synt_II"/>
</dbReference>
<dbReference type="InterPro" id="IPR045864">
    <property type="entry name" value="aa-tRNA-synth_II/BPL/LPL"/>
</dbReference>
<comment type="caution">
    <text evidence="16">The sequence shown here is derived from an EMBL/GenBank/DDBJ whole genome shotgun (WGS) entry which is preliminary data.</text>
</comment>
<dbReference type="NCBIfam" id="TIGR00499">
    <property type="entry name" value="lysS_bact"/>
    <property type="match status" value="1"/>
</dbReference>
<dbReference type="SUPFAM" id="SSF50249">
    <property type="entry name" value="Nucleic acid-binding proteins"/>
    <property type="match status" value="1"/>
</dbReference>
<dbReference type="EC" id="6.1.1.6" evidence="13"/>
<keyword evidence="11 13" id="KW-0030">Aminoacyl-tRNA synthetase</keyword>
<comment type="catalytic activity">
    <reaction evidence="12 13 14">
        <text>tRNA(Lys) + L-lysine + ATP = L-lysyl-tRNA(Lys) + AMP + diphosphate</text>
        <dbReference type="Rhea" id="RHEA:20792"/>
        <dbReference type="Rhea" id="RHEA-COMP:9696"/>
        <dbReference type="Rhea" id="RHEA-COMP:9697"/>
        <dbReference type="ChEBI" id="CHEBI:30616"/>
        <dbReference type="ChEBI" id="CHEBI:32551"/>
        <dbReference type="ChEBI" id="CHEBI:33019"/>
        <dbReference type="ChEBI" id="CHEBI:78442"/>
        <dbReference type="ChEBI" id="CHEBI:78529"/>
        <dbReference type="ChEBI" id="CHEBI:456215"/>
        <dbReference type="EC" id="6.1.1.6"/>
    </reaction>
</comment>
<dbReference type="InterPro" id="IPR044136">
    <property type="entry name" value="Lys-tRNA-ligase_II_N"/>
</dbReference>
<dbReference type="OrthoDB" id="9801152at2"/>
<comment type="similarity">
    <text evidence="2 13">Belongs to the class-II aminoacyl-tRNA synthetase family.</text>
</comment>
<keyword evidence="6 13" id="KW-0479">Metal-binding</keyword>
<evidence type="ECO:0000256" key="2">
    <source>
        <dbReference type="ARBA" id="ARBA00008226"/>
    </source>
</evidence>
<dbReference type="RefSeq" id="WP_110253645.1">
    <property type="nucleotide sequence ID" value="NZ_QJKB01000001.1"/>
</dbReference>
<dbReference type="NCBIfam" id="NF001756">
    <property type="entry name" value="PRK00484.1"/>
    <property type="match status" value="1"/>
</dbReference>
<keyword evidence="5 13" id="KW-0436">Ligase</keyword>
<evidence type="ECO:0000256" key="3">
    <source>
        <dbReference type="ARBA" id="ARBA00011738"/>
    </source>
</evidence>
<comment type="subunit">
    <text evidence="3 13">Homodimer.</text>
</comment>
<evidence type="ECO:0000256" key="7">
    <source>
        <dbReference type="ARBA" id="ARBA00022741"/>
    </source>
</evidence>
<evidence type="ECO:0000256" key="13">
    <source>
        <dbReference type="HAMAP-Rule" id="MF_00252"/>
    </source>
</evidence>
<gene>
    <name evidence="13" type="primary">lysS</name>
    <name evidence="16" type="ORF">DFR42_101826</name>
</gene>
<dbReference type="GO" id="GO:0004824">
    <property type="term" value="F:lysine-tRNA ligase activity"/>
    <property type="evidence" value="ECO:0007669"/>
    <property type="project" value="UniProtKB-UniRule"/>
</dbReference>
<keyword evidence="17" id="KW-1185">Reference proteome</keyword>
<evidence type="ECO:0000256" key="12">
    <source>
        <dbReference type="ARBA" id="ARBA00048573"/>
    </source>
</evidence>
<keyword evidence="10 13" id="KW-0648">Protein biosynthesis</keyword>
<keyword evidence="8 13" id="KW-0067">ATP-binding</keyword>
<evidence type="ECO:0000256" key="9">
    <source>
        <dbReference type="ARBA" id="ARBA00022842"/>
    </source>
</evidence>
<dbReference type="SUPFAM" id="SSF55681">
    <property type="entry name" value="Class II aaRS and biotin synthetases"/>
    <property type="match status" value="1"/>
</dbReference>
<keyword evidence="7 13" id="KW-0547">Nucleotide-binding</keyword>
<comment type="cofactor">
    <cofactor evidence="13 14">
        <name>Mg(2+)</name>
        <dbReference type="ChEBI" id="CHEBI:18420"/>
    </cofactor>
    <text evidence="13 14">Binds 3 Mg(2+) ions per subunit.</text>
</comment>
<evidence type="ECO:0000313" key="16">
    <source>
        <dbReference type="EMBL" id="PXX47249.1"/>
    </source>
</evidence>
<keyword evidence="9 13" id="KW-0460">Magnesium</keyword>
<dbReference type="HAMAP" id="MF_00252">
    <property type="entry name" value="Lys_tRNA_synth_class2"/>
    <property type="match status" value="1"/>
</dbReference>
<dbReference type="Gene3D" id="2.40.50.140">
    <property type="entry name" value="Nucleic acid-binding proteins"/>
    <property type="match status" value="1"/>
</dbReference>
<evidence type="ECO:0000256" key="6">
    <source>
        <dbReference type="ARBA" id="ARBA00022723"/>
    </source>
</evidence>
<dbReference type="GO" id="GO:0000049">
    <property type="term" value="F:tRNA binding"/>
    <property type="evidence" value="ECO:0007669"/>
    <property type="project" value="TreeGrafter"/>
</dbReference>
<evidence type="ECO:0000256" key="5">
    <source>
        <dbReference type="ARBA" id="ARBA00022598"/>
    </source>
</evidence>
<organism evidence="16 17">
    <name type="scientific">Undibacterium pigrum</name>
    <dbReference type="NCBI Taxonomy" id="401470"/>
    <lineage>
        <taxon>Bacteria</taxon>
        <taxon>Pseudomonadati</taxon>
        <taxon>Pseudomonadota</taxon>
        <taxon>Betaproteobacteria</taxon>
        <taxon>Burkholderiales</taxon>
        <taxon>Oxalobacteraceae</taxon>
        <taxon>Undibacterium</taxon>
    </lineage>
</organism>
<feature type="binding site" evidence="13">
    <location>
        <position position="428"/>
    </location>
    <ligand>
        <name>Mg(2+)</name>
        <dbReference type="ChEBI" id="CHEBI:18420"/>
        <label>1</label>
    </ligand>
</feature>